<keyword evidence="1 3" id="KW-0853">WD repeat</keyword>
<feature type="compositionally biased region" description="Polar residues" evidence="4">
    <location>
        <begin position="41"/>
        <end position="58"/>
    </location>
</feature>
<evidence type="ECO:0000256" key="1">
    <source>
        <dbReference type="ARBA" id="ARBA00022574"/>
    </source>
</evidence>
<dbReference type="InterPro" id="IPR020472">
    <property type="entry name" value="WD40_PAC1"/>
</dbReference>
<dbReference type="InterPro" id="IPR015943">
    <property type="entry name" value="WD40/YVTN_repeat-like_dom_sf"/>
</dbReference>
<organism evidence="5 6">
    <name type="scientific">Ktedonobacter racemifer DSM 44963</name>
    <dbReference type="NCBI Taxonomy" id="485913"/>
    <lineage>
        <taxon>Bacteria</taxon>
        <taxon>Bacillati</taxon>
        <taxon>Chloroflexota</taxon>
        <taxon>Ktedonobacteria</taxon>
        <taxon>Ktedonobacterales</taxon>
        <taxon>Ktedonobacteraceae</taxon>
        <taxon>Ktedonobacter</taxon>
    </lineage>
</organism>
<dbReference type="STRING" id="485913.Krac_9425"/>
<feature type="repeat" description="WD" evidence="3">
    <location>
        <begin position="267"/>
        <end position="310"/>
    </location>
</feature>
<dbReference type="PRINTS" id="PR00319">
    <property type="entry name" value="GPROTEINB"/>
</dbReference>
<dbReference type="Pfam" id="PF00400">
    <property type="entry name" value="WD40"/>
    <property type="match status" value="6"/>
</dbReference>
<dbReference type="eggNOG" id="COG2319">
    <property type="taxonomic scope" value="Bacteria"/>
</dbReference>
<reference evidence="5 6" key="1">
    <citation type="journal article" date="2011" name="Stand. Genomic Sci.">
        <title>Non-contiguous finished genome sequence and contextual data of the filamentous soil bacterium Ktedonobacter racemifer type strain (SOSP1-21).</title>
        <authorList>
            <person name="Chang Y.J."/>
            <person name="Land M."/>
            <person name="Hauser L."/>
            <person name="Chertkov O."/>
            <person name="Del Rio T.G."/>
            <person name="Nolan M."/>
            <person name="Copeland A."/>
            <person name="Tice H."/>
            <person name="Cheng J.F."/>
            <person name="Lucas S."/>
            <person name="Han C."/>
            <person name="Goodwin L."/>
            <person name="Pitluck S."/>
            <person name="Ivanova N."/>
            <person name="Ovchinikova G."/>
            <person name="Pati A."/>
            <person name="Chen A."/>
            <person name="Palaniappan K."/>
            <person name="Mavromatis K."/>
            <person name="Liolios K."/>
            <person name="Brettin T."/>
            <person name="Fiebig A."/>
            <person name="Rohde M."/>
            <person name="Abt B."/>
            <person name="Goker M."/>
            <person name="Detter J.C."/>
            <person name="Woyke T."/>
            <person name="Bristow J."/>
            <person name="Eisen J.A."/>
            <person name="Markowitz V."/>
            <person name="Hugenholtz P."/>
            <person name="Kyrpides N.C."/>
            <person name="Klenk H.P."/>
            <person name="Lapidus A."/>
        </authorList>
    </citation>
    <scope>NUCLEOTIDE SEQUENCE [LARGE SCALE GENOMIC DNA]</scope>
    <source>
        <strain evidence="6">DSM 44963</strain>
    </source>
</reference>
<dbReference type="EMBL" id="ADVG01000001">
    <property type="protein sequence ID" value="EFH88050.1"/>
    <property type="molecule type" value="Genomic_DNA"/>
</dbReference>
<feature type="repeat" description="WD" evidence="3">
    <location>
        <begin position="226"/>
        <end position="267"/>
    </location>
</feature>
<dbReference type="Gene3D" id="2.130.10.10">
    <property type="entry name" value="YVTN repeat-like/Quinoprotein amine dehydrogenase"/>
    <property type="match status" value="2"/>
</dbReference>
<comment type="caution">
    <text evidence="5">The sequence shown here is derived from an EMBL/GenBank/DDBJ whole genome shotgun (WGS) entry which is preliminary data.</text>
</comment>
<dbReference type="PROSITE" id="PS50082">
    <property type="entry name" value="WD_REPEATS_2"/>
    <property type="match status" value="5"/>
</dbReference>
<accession>D6TC14</accession>
<dbReference type="AlphaFoldDB" id="D6TC14"/>
<evidence type="ECO:0000256" key="2">
    <source>
        <dbReference type="ARBA" id="ARBA00022737"/>
    </source>
</evidence>
<dbReference type="InterPro" id="IPR001632">
    <property type="entry name" value="WD40_G-protein_beta-like"/>
</dbReference>
<evidence type="ECO:0000313" key="6">
    <source>
        <dbReference type="Proteomes" id="UP000004508"/>
    </source>
</evidence>
<feature type="repeat" description="WD" evidence="3">
    <location>
        <begin position="311"/>
        <end position="344"/>
    </location>
</feature>
<dbReference type="InterPro" id="IPR019775">
    <property type="entry name" value="WD40_repeat_CS"/>
</dbReference>
<dbReference type="Proteomes" id="UP000004508">
    <property type="component" value="Unassembled WGS sequence"/>
</dbReference>
<feature type="repeat" description="WD" evidence="3">
    <location>
        <begin position="358"/>
        <end position="399"/>
    </location>
</feature>
<feature type="region of interest" description="Disordered" evidence="4">
    <location>
        <begin position="41"/>
        <end position="60"/>
    </location>
</feature>
<name>D6TC14_KTERA</name>
<dbReference type="PANTHER" id="PTHR44129">
    <property type="entry name" value="WD REPEAT-CONTAINING PROTEIN POP1"/>
    <property type="match status" value="1"/>
</dbReference>
<dbReference type="InterPro" id="IPR001680">
    <property type="entry name" value="WD40_rpt"/>
</dbReference>
<feature type="repeat" description="WD" evidence="3">
    <location>
        <begin position="402"/>
        <end position="438"/>
    </location>
</feature>
<dbReference type="InterPro" id="IPR050349">
    <property type="entry name" value="WD_LIS1/nudF_dynein_reg"/>
</dbReference>
<dbReference type="SUPFAM" id="SSF50978">
    <property type="entry name" value="WD40 repeat-like"/>
    <property type="match status" value="1"/>
</dbReference>
<dbReference type="InParanoid" id="D6TC14"/>
<evidence type="ECO:0000256" key="4">
    <source>
        <dbReference type="SAM" id="MobiDB-lite"/>
    </source>
</evidence>
<dbReference type="PRINTS" id="PR00320">
    <property type="entry name" value="GPROTEINBRPT"/>
</dbReference>
<gene>
    <name evidence="5" type="ORF">Krac_9425</name>
</gene>
<dbReference type="PROSITE" id="PS00678">
    <property type="entry name" value="WD_REPEATS_1"/>
    <property type="match status" value="1"/>
</dbReference>
<protein>
    <submittedName>
        <fullName evidence="5">WD40 repeat, subgroup</fullName>
    </submittedName>
</protein>
<dbReference type="CDD" id="cd00200">
    <property type="entry name" value="WD40"/>
    <property type="match status" value="1"/>
</dbReference>
<keyword evidence="6" id="KW-1185">Reference proteome</keyword>
<dbReference type="InterPro" id="IPR036322">
    <property type="entry name" value="WD40_repeat_dom_sf"/>
</dbReference>
<sequence>MKHSPLFCPKCGKRNEATCTHCSACGAPLAIEQKQPAYSSVTLNNPRTKGRDSSSLSHQRIRRRNEISLQADAVVDRRKMLWLTGATTFGAGMSLLTFGALCSQVAPAVNSWVHDLKNPSQSPLYDIVGLKSPVYGIAWSPDGKHIISAENNSTVTLVDTFHDPDAPNKTYFGPSDTYLDHSGPVYDVAWSPDGTRVAWAGHDKIVVVLSVYDGVPTYNRNSILTYGGHNAAVHAVAWSPDGTRIVSASSDGTIHIWNAQTGKTLLTKNQEGEILAVAWAPFPRGEHIASGGTHKAVHIWDTTDGHIINTYQKHTGTIFNLAWSSGGSPYIASASADGTVQVWDAYDKHADKKNILTYTGHRDAVHSVTWSPDGNSIASGSTDGTVHIWSTKNPMKESSTSLYQVGSAVNVVAWSPDGSYIASGSDDKIMNIWKAPKS</sequence>
<evidence type="ECO:0000256" key="3">
    <source>
        <dbReference type="PROSITE-ProRule" id="PRU00221"/>
    </source>
</evidence>
<evidence type="ECO:0000313" key="5">
    <source>
        <dbReference type="EMBL" id="EFH88050.1"/>
    </source>
</evidence>
<keyword evidence="2" id="KW-0677">Repeat</keyword>
<proteinExistence type="predicted"/>
<dbReference type="SMART" id="SM00320">
    <property type="entry name" value="WD40"/>
    <property type="match status" value="7"/>
</dbReference>
<dbReference type="PROSITE" id="PS50294">
    <property type="entry name" value="WD_REPEATS_REGION"/>
    <property type="match status" value="4"/>
</dbReference>
<dbReference type="OrthoDB" id="147880at2"/>